<dbReference type="Pfam" id="PF00009">
    <property type="entry name" value="GTP_EFTU"/>
    <property type="match status" value="1"/>
</dbReference>
<evidence type="ECO:0000313" key="5">
    <source>
        <dbReference type="EMBL" id="KAL0568851.1"/>
    </source>
</evidence>
<keyword evidence="1" id="KW-0547">Nucleotide-binding</keyword>
<accession>A0ABR3F0X5</accession>
<protein>
    <submittedName>
        <fullName evidence="5">Ribosome-releasing factor 2, mitochondrial</fullName>
    </submittedName>
</protein>
<dbReference type="Gene3D" id="3.30.70.870">
    <property type="entry name" value="Elongation Factor G (Translational Gtpase), domain 3"/>
    <property type="match status" value="1"/>
</dbReference>
<dbReference type="InterPro" id="IPR031157">
    <property type="entry name" value="G_TR_CS"/>
</dbReference>
<dbReference type="Pfam" id="PF00679">
    <property type="entry name" value="EFG_C"/>
    <property type="match status" value="1"/>
</dbReference>
<organism evidence="5 6">
    <name type="scientific">Marasmius crinis-equi</name>
    <dbReference type="NCBI Taxonomy" id="585013"/>
    <lineage>
        <taxon>Eukaryota</taxon>
        <taxon>Fungi</taxon>
        <taxon>Dikarya</taxon>
        <taxon>Basidiomycota</taxon>
        <taxon>Agaricomycotina</taxon>
        <taxon>Agaricomycetes</taxon>
        <taxon>Agaricomycetidae</taxon>
        <taxon>Agaricales</taxon>
        <taxon>Marasmiineae</taxon>
        <taxon>Marasmiaceae</taxon>
        <taxon>Marasmius</taxon>
    </lineage>
</organism>
<dbReference type="PROSITE" id="PS51722">
    <property type="entry name" value="G_TR_2"/>
    <property type="match status" value="1"/>
</dbReference>
<proteinExistence type="predicted"/>
<keyword evidence="6" id="KW-1185">Reference proteome</keyword>
<name>A0ABR3F0X5_9AGAR</name>
<evidence type="ECO:0000313" key="6">
    <source>
        <dbReference type="Proteomes" id="UP001465976"/>
    </source>
</evidence>
<dbReference type="Proteomes" id="UP001465976">
    <property type="component" value="Unassembled WGS sequence"/>
</dbReference>
<keyword evidence="3" id="KW-0342">GTP-binding</keyword>
<dbReference type="SUPFAM" id="SSF52540">
    <property type="entry name" value="P-loop containing nucleoside triphosphate hydrolases"/>
    <property type="match status" value="1"/>
</dbReference>
<dbReference type="InterPro" id="IPR027417">
    <property type="entry name" value="P-loop_NTPase"/>
</dbReference>
<dbReference type="InterPro" id="IPR000640">
    <property type="entry name" value="EFG_V-like"/>
</dbReference>
<dbReference type="InterPro" id="IPR041095">
    <property type="entry name" value="EFG_II"/>
</dbReference>
<dbReference type="PROSITE" id="PS00301">
    <property type="entry name" value="G_TR_1"/>
    <property type="match status" value="1"/>
</dbReference>
<gene>
    <name evidence="5" type="primary">MEF2</name>
    <name evidence="5" type="ORF">V5O48_013117</name>
</gene>
<dbReference type="PANTHER" id="PTHR43261:SF1">
    <property type="entry name" value="RIBOSOME-RELEASING FACTOR 2, MITOCHONDRIAL"/>
    <property type="match status" value="1"/>
</dbReference>
<dbReference type="InterPro" id="IPR005225">
    <property type="entry name" value="Small_GTP-bd"/>
</dbReference>
<feature type="domain" description="Tr-type G" evidence="4">
    <location>
        <begin position="1"/>
        <end position="303"/>
    </location>
</feature>
<dbReference type="Gene3D" id="3.30.70.240">
    <property type="match status" value="1"/>
</dbReference>
<dbReference type="Pfam" id="PF14492">
    <property type="entry name" value="EFG_III"/>
    <property type="match status" value="1"/>
</dbReference>
<dbReference type="InterPro" id="IPR053905">
    <property type="entry name" value="EF-G-like_DII"/>
</dbReference>
<evidence type="ECO:0000259" key="4">
    <source>
        <dbReference type="PROSITE" id="PS51722"/>
    </source>
</evidence>
<dbReference type="SUPFAM" id="SSF50447">
    <property type="entry name" value="Translation proteins"/>
    <property type="match status" value="1"/>
</dbReference>
<dbReference type="Gene3D" id="3.40.50.300">
    <property type="entry name" value="P-loop containing nucleotide triphosphate hydrolases"/>
    <property type="match status" value="1"/>
</dbReference>
<dbReference type="NCBIfam" id="TIGR00231">
    <property type="entry name" value="small_GTP"/>
    <property type="match status" value="1"/>
</dbReference>
<evidence type="ECO:0000256" key="1">
    <source>
        <dbReference type="ARBA" id="ARBA00022741"/>
    </source>
</evidence>
<evidence type="ECO:0000256" key="2">
    <source>
        <dbReference type="ARBA" id="ARBA00022917"/>
    </source>
</evidence>
<dbReference type="PANTHER" id="PTHR43261">
    <property type="entry name" value="TRANSLATION ELONGATION FACTOR G-RELATED"/>
    <property type="match status" value="1"/>
</dbReference>
<comment type="caution">
    <text evidence="5">The sequence shown here is derived from an EMBL/GenBank/DDBJ whole genome shotgun (WGS) entry which is preliminary data.</text>
</comment>
<evidence type="ECO:0000256" key="3">
    <source>
        <dbReference type="ARBA" id="ARBA00023134"/>
    </source>
</evidence>
<keyword evidence="2" id="KW-0648">Protein biosynthesis</keyword>
<dbReference type="Gene3D" id="2.40.30.10">
    <property type="entry name" value="Translation factors"/>
    <property type="match status" value="1"/>
</dbReference>
<reference evidence="5 6" key="1">
    <citation type="submission" date="2024-02" db="EMBL/GenBank/DDBJ databases">
        <title>A draft genome for the cacao thread blight pathogen Marasmius crinis-equi.</title>
        <authorList>
            <person name="Cohen S.P."/>
            <person name="Baruah I.K."/>
            <person name="Amoako-Attah I."/>
            <person name="Bukari Y."/>
            <person name="Meinhardt L.W."/>
            <person name="Bailey B.A."/>
        </authorList>
    </citation>
    <scope>NUCLEOTIDE SEQUENCE [LARGE SCALE GENOMIC DNA]</scope>
    <source>
        <strain evidence="5 6">GH-76</strain>
    </source>
</reference>
<sequence>MALVAHIDSGKTTLTESILFKSSYLVASGSVDTGSTTTDFLPAERERGITIQSASIPVKWKPWMFNLIDTPGHADFGMEVESASRVVDGAVVLIDSVEGVEAQTKGVWRQLDRYGVPTRMMFLNKLDRPGASFRSSLLSLLTHRFHPNPMALTVPIASFDSSDYSHGEPGVQGIVDLVKWEVWRWDKDENGTRHPLPRDLSQLQQSNIFPPDHPLVPHLPVARAQLLENLSMFSEEFMEKLLTLPPESSSSSYLDLDASQILPHLRKCTLENKILPVLCGSAIKNIGTETLMNYVGELFASPLDVPRAESRNAPLRMLAWKVGWDKRKGWMTYVRVYSGTLKRQSVVVNSTRNQREKVSKLLLLYASEVQEVDELPFGSVGVILGLKYTRTGDTLVSPGAPSSAHSAMMNIVPPPAVISSSVVPNSHSDLKPVQDALDALSRTDPSVRVDVQDGQTLVHGLGALHLEIVEGRLRDEWQAQFEFGKRRVSYREGLGPLNVKEGKLETVEIGGNPASVSFDMRSLDEDEAGNPLWDGNVVVGKDGKPIVSPETSSTTPQSCIAAGVFGALSNSPHSSLPMTRVHVQVKDFSEPTNLSLLTGAAVRVLRQRFQTAGSGPVFEPYFTYKVTVPEASVGQVVKDLTEHGAELQDLVDSSASDGGEFEAYPEEGNYVPPAWISPSAASASLKGSKASSGMKRSVQAIAPLSQMLDYNNRLRALSGGHGQFEMTNAGFREVSEARKLEILKEIGRA</sequence>
<dbReference type="EMBL" id="JBAHYK010001244">
    <property type="protein sequence ID" value="KAL0568851.1"/>
    <property type="molecule type" value="Genomic_DNA"/>
</dbReference>
<dbReference type="SUPFAM" id="SSF54980">
    <property type="entry name" value="EF-G C-terminal domain-like"/>
    <property type="match status" value="2"/>
</dbReference>
<dbReference type="InterPro" id="IPR000795">
    <property type="entry name" value="T_Tr_GTP-bd_dom"/>
</dbReference>
<dbReference type="Pfam" id="PF22042">
    <property type="entry name" value="EF-G_D2"/>
    <property type="match status" value="1"/>
</dbReference>
<dbReference type="InterPro" id="IPR009000">
    <property type="entry name" value="Transl_B-barrel_sf"/>
</dbReference>
<dbReference type="InterPro" id="IPR035647">
    <property type="entry name" value="EFG_III/V"/>
</dbReference>